<proteinExistence type="predicted"/>
<organism evidence="9 11">
    <name type="scientific">Francisella adeliensis</name>
    <dbReference type="NCBI Taxonomy" id="2007306"/>
    <lineage>
        <taxon>Bacteria</taxon>
        <taxon>Pseudomonadati</taxon>
        <taxon>Pseudomonadota</taxon>
        <taxon>Gammaproteobacteria</taxon>
        <taxon>Thiotrichales</taxon>
        <taxon>Francisellaceae</taxon>
        <taxon>Francisella</taxon>
    </lineage>
</organism>
<dbReference type="EMBL" id="CP021781">
    <property type="protein sequence ID" value="AXA34092.1"/>
    <property type="molecule type" value="Genomic_DNA"/>
</dbReference>
<evidence type="ECO:0000256" key="6">
    <source>
        <dbReference type="ARBA" id="ARBA00022989"/>
    </source>
</evidence>
<keyword evidence="3" id="KW-1003">Cell membrane</keyword>
<dbReference type="Proteomes" id="UP000681131">
    <property type="component" value="Chromosome"/>
</dbReference>
<dbReference type="PANTHER" id="PTHR23517:SF15">
    <property type="entry name" value="PROTON-DEPENDENT OLIGOPEPTIDE FAMILY TRANSPORT PROTEIN"/>
    <property type="match status" value="1"/>
</dbReference>
<dbReference type="InterPro" id="IPR000109">
    <property type="entry name" value="POT_fam"/>
</dbReference>
<dbReference type="AlphaFoldDB" id="A0A2Z4Y019"/>
<dbReference type="InterPro" id="IPR050171">
    <property type="entry name" value="MFS_Transporters"/>
</dbReference>
<feature type="transmembrane region" description="Helical" evidence="8">
    <location>
        <begin position="136"/>
        <end position="159"/>
    </location>
</feature>
<evidence type="ECO:0000256" key="8">
    <source>
        <dbReference type="SAM" id="Phobius"/>
    </source>
</evidence>
<evidence type="ECO:0000313" key="10">
    <source>
        <dbReference type="EMBL" id="QIW12333.1"/>
    </source>
</evidence>
<keyword evidence="12" id="KW-1185">Reference proteome</keyword>
<keyword evidence="5" id="KW-0653">Protein transport</keyword>
<keyword evidence="7 8" id="KW-0472">Membrane</keyword>
<dbReference type="Gene3D" id="1.20.1250.20">
    <property type="entry name" value="MFS general substrate transporter like domains"/>
    <property type="match status" value="1"/>
</dbReference>
<evidence type="ECO:0000256" key="3">
    <source>
        <dbReference type="ARBA" id="ARBA00022475"/>
    </source>
</evidence>
<comment type="subcellular location">
    <subcellularLocation>
        <location evidence="1">Cell membrane</location>
        <topology evidence="1">Multi-pass membrane protein</topology>
    </subcellularLocation>
</comment>
<feature type="transmembrane region" description="Helical" evidence="8">
    <location>
        <begin position="90"/>
        <end position="115"/>
    </location>
</feature>
<dbReference type="CDD" id="cd17346">
    <property type="entry name" value="MFS_DtpA_like"/>
    <property type="match status" value="1"/>
</dbReference>
<reference evidence="9 11" key="1">
    <citation type="submission" date="2017-06" db="EMBL/GenBank/DDBJ databases">
        <title>Complete genome of Francisella adeliensis.</title>
        <authorList>
            <person name="Vallesi A."/>
            <person name="Sjodin A."/>
        </authorList>
    </citation>
    <scope>NUCLEOTIDE SEQUENCE [LARGE SCALE GENOMIC DNA]</scope>
    <source>
        <strain evidence="9 11">FDC440</strain>
    </source>
</reference>
<feature type="transmembrane region" description="Helical" evidence="8">
    <location>
        <begin position="397"/>
        <end position="421"/>
    </location>
</feature>
<dbReference type="SUPFAM" id="SSF103473">
    <property type="entry name" value="MFS general substrate transporter"/>
    <property type="match status" value="1"/>
</dbReference>
<keyword evidence="5" id="KW-0571">Peptide transport</keyword>
<dbReference type="EMBL" id="CP043424">
    <property type="protein sequence ID" value="QIW12333.1"/>
    <property type="molecule type" value="Genomic_DNA"/>
</dbReference>
<feature type="transmembrane region" description="Helical" evidence="8">
    <location>
        <begin position="363"/>
        <end position="385"/>
    </location>
</feature>
<evidence type="ECO:0000313" key="11">
    <source>
        <dbReference type="Proteomes" id="UP000251120"/>
    </source>
</evidence>
<dbReference type="GO" id="GO:1904680">
    <property type="term" value="F:peptide transmembrane transporter activity"/>
    <property type="evidence" value="ECO:0007669"/>
    <property type="project" value="InterPro"/>
</dbReference>
<feature type="transmembrane region" description="Helical" evidence="8">
    <location>
        <begin position="50"/>
        <end position="70"/>
    </location>
</feature>
<evidence type="ECO:0000313" key="9">
    <source>
        <dbReference type="EMBL" id="AXA34092.1"/>
    </source>
</evidence>
<name>A0A2Z4Y019_9GAMM</name>
<dbReference type="NCBIfam" id="TIGR00924">
    <property type="entry name" value="yjdL_sub1_fam"/>
    <property type="match status" value="1"/>
</dbReference>
<gene>
    <name evidence="9" type="ORF">CDH04_06580</name>
    <name evidence="10" type="ORF">FZC43_06580</name>
</gene>
<dbReference type="PANTHER" id="PTHR23517">
    <property type="entry name" value="RESISTANCE PROTEIN MDTM, PUTATIVE-RELATED-RELATED"/>
    <property type="match status" value="1"/>
</dbReference>
<evidence type="ECO:0000256" key="5">
    <source>
        <dbReference type="ARBA" id="ARBA00022856"/>
    </source>
</evidence>
<evidence type="ECO:0000256" key="4">
    <source>
        <dbReference type="ARBA" id="ARBA00022692"/>
    </source>
</evidence>
<feature type="transmembrane region" description="Helical" evidence="8">
    <location>
        <begin position="165"/>
        <end position="185"/>
    </location>
</feature>
<feature type="transmembrane region" description="Helical" evidence="8">
    <location>
        <begin position="228"/>
        <end position="245"/>
    </location>
</feature>
<dbReference type="GO" id="GO:0005886">
    <property type="term" value="C:plasma membrane"/>
    <property type="evidence" value="ECO:0007669"/>
    <property type="project" value="UniProtKB-SubCell"/>
</dbReference>
<evidence type="ECO:0000256" key="1">
    <source>
        <dbReference type="ARBA" id="ARBA00004651"/>
    </source>
</evidence>
<feature type="transmembrane region" description="Helical" evidence="8">
    <location>
        <begin position="257"/>
        <end position="275"/>
    </location>
</feature>
<accession>A0A2Z4Y019</accession>
<feature type="transmembrane region" description="Helical" evidence="8">
    <location>
        <begin position="205"/>
        <end position="222"/>
    </location>
</feature>
<sequence>MLNYLKKHPKGLWILCGIEIWERFSYYGMRAILILYLTSEFYGMSDTKAYLTYGSYVAFVYMAPLIGGYVSDVYLGHTRSVKYGCITILIGHLLLSLDVSFFLGLGFVVVGTGFFKSAMNVNIGELYQGKEELKDSGYTLFYMCVNLGGALATLSVPLIALYLGWHAGFITAAGGMALGLLILTIGQHKNLVPQDHIDPTSKTKLITLVLTICAGVVFAYLINNASNTAYILYSLSILALGYLAYRGYKGGQVYIKSISAVVIISIVIMFFWVLFEQTATSLVLFNKRFVDLHLFGMKISAANINVINNISIVCLSPLFAFIWNKWNISVFTKMGLGIIITGSAMGVFGFAAFTAMHGSLAPLLFIVLGIVLVTVGELCCSPTGLAAISKIAPTDIAALLFGVWGIKSGISNFLAGYVATFTDKKSVTSDLVIQAKAFFDVYLYLAVSAIIIGLIVISLSKAFNKAFNI</sequence>
<dbReference type="Pfam" id="PF00854">
    <property type="entry name" value="PTR2"/>
    <property type="match status" value="1"/>
</dbReference>
<dbReference type="KEGG" id="fad:CDH04_06580"/>
<evidence type="ECO:0000256" key="7">
    <source>
        <dbReference type="ARBA" id="ARBA00023136"/>
    </source>
</evidence>
<reference evidence="10 12" key="2">
    <citation type="submission" date="2019-08" db="EMBL/GenBank/DDBJ databases">
        <title>Complete genome sequences of Francisella adeliensis (FSC1325 and FSC1326).</title>
        <authorList>
            <person name="Ohrman C."/>
            <person name="Uneklint I."/>
            <person name="Vallesi A."/>
            <person name="Karlsson L."/>
            <person name="Sjodin A."/>
        </authorList>
    </citation>
    <scope>NUCLEOTIDE SEQUENCE [LARGE SCALE GENOMIC DNA]</scope>
    <source>
        <strain evidence="10 12">FSC1325</strain>
    </source>
</reference>
<dbReference type="OrthoDB" id="9772725at2"/>
<keyword evidence="2" id="KW-0813">Transport</keyword>
<dbReference type="Proteomes" id="UP000251120">
    <property type="component" value="Chromosome"/>
</dbReference>
<keyword evidence="4 8" id="KW-0812">Transmembrane</keyword>
<evidence type="ECO:0000313" key="12">
    <source>
        <dbReference type="Proteomes" id="UP000681131"/>
    </source>
</evidence>
<keyword evidence="6 8" id="KW-1133">Transmembrane helix</keyword>
<protein>
    <submittedName>
        <fullName evidence="10">Peptide MFS transporter</fullName>
    </submittedName>
</protein>
<evidence type="ECO:0000256" key="2">
    <source>
        <dbReference type="ARBA" id="ARBA00022448"/>
    </source>
</evidence>
<feature type="transmembrane region" description="Helical" evidence="8">
    <location>
        <begin position="295"/>
        <end position="323"/>
    </location>
</feature>
<dbReference type="GO" id="GO:0015833">
    <property type="term" value="P:peptide transport"/>
    <property type="evidence" value="ECO:0007669"/>
    <property type="project" value="UniProtKB-KW"/>
</dbReference>
<feature type="transmembrane region" description="Helical" evidence="8">
    <location>
        <begin position="335"/>
        <end position="357"/>
    </location>
</feature>
<feature type="transmembrane region" description="Helical" evidence="8">
    <location>
        <begin position="441"/>
        <end position="459"/>
    </location>
</feature>
<dbReference type="InterPro" id="IPR036259">
    <property type="entry name" value="MFS_trans_sf"/>
</dbReference>
<dbReference type="RefSeq" id="WP_112870269.1">
    <property type="nucleotide sequence ID" value="NZ_CP021781.1"/>
</dbReference>
<dbReference type="InterPro" id="IPR005279">
    <property type="entry name" value="Dipep/tripep_permease"/>
</dbReference>